<name>A0A480B413_9BURK</name>
<sequence length="132" mass="14621">MTQPTPPQFDQADLLDWLCAADPASLDDLGFGVIGFGPDTEAVVQRYNRTESLGSGLPLDQVLGRPLFNEVAQCMNNYLVAQRFDDAQADGTVLDDQLPYVFTLRMRPTPVVLRLLSAPGRPLRFVLVQRSQ</sequence>
<organism evidence="1 2">
    <name type="scientific">Pseudaquabacterium pictum</name>
    <dbReference type="NCBI Taxonomy" id="2315236"/>
    <lineage>
        <taxon>Bacteria</taxon>
        <taxon>Pseudomonadati</taxon>
        <taxon>Pseudomonadota</taxon>
        <taxon>Betaproteobacteria</taxon>
        <taxon>Burkholderiales</taxon>
        <taxon>Sphaerotilaceae</taxon>
        <taxon>Pseudaquabacterium</taxon>
    </lineage>
</organism>
<dbReference type="Gene3D" id="3.30.450.20">
    <property type="entry name" value="PAS domain"/>
    <property type="match status" value="1"/>
</dbReference>
<evidence type="ECO:0000313" key="1">
    <source>
        <dbReference type="EMBL" id="GCL65818.1"/>
    </source>
</evidence>
<keyword evidence="2" id="KW-1185">Reference proteome</keyword>
<dbReference type="AlphaFoldDB" id="A0A480B413"/>
<reference evidence="2" key="1">
    <citation type="submission" date="2019-03" db="EMBL/GenBank/DDBJ databases">
        <title>Aquabacterium pictum sp.nov., the first bacteriochlorophyll a-containing freshwater bacterium in the genus Aquabacterium of the class Betaproteobacteria.</title>
        <authorList>
            <person name="Hirose S."/>
            <person name="Tank M."/>
            <person name="Hara E."/>
            <person name="Tamaki H."/>
            <person name="Takaichi S."/>
            <person name="Haruta S."/>
            <person name="Hanada S."/>
        </authorList>
    </citation>
    <scope>NUCLEOTIDE SEQUENCE [LARGE SCALE GENOMIC DNA]</scope>
    <source>
        <strain evidence="2">W35</strain>
    </source>
</reference>
<gene>
    <name evidence="1" type="ORF">AQPW35_48990</name>
</gene>
<accession>A0A480B413</accession>
<dbReference type="RefSeq" id="WP_137735519.1">
    <property type="nucleotide sequence ID" value="NZ_BJCL01000020.1"/>
</dbReference>
<dbReference type="InterPro" id="IPR035965">
    <property type="entry name" value="PAS-like_dom_sf"/>
</dbReference>
<evidence type="ECO:0008006" key="3">
    <source>
        <dbReference type="Google" id="ProtNLM"/>
    </source>
</evidence>
<comment type="caution">
    <text evidence="1">The sequence shown here is derived from an EMBL/GenBank/DDBJ whole genome shotgun (WGS) entry which is preliminary data.</text>
</comment>
<protein>
    <recommendedName>
        <fullName evidence="3">Photoactive yellow protein</fullName>
    </recommendedName>
</protein>
<dbReference type="EMBL" id="BJCL01000020">
    <property type="protein sequence ID" value="GCL65818.1"/>
    <property type="molecule type" value="Genomic_DNA"/>
</dbReference>
<dbReference type="OrthoDB" id="8564681at2"/>
<evidence type="ECO:0000313" key="2">
    <source>
        <dbReference type="Proteomes" id="UP000301751"/>
    </source>
</evidence>
<dbReference type="Proteomes" id="UP000301751">
    <property type="component" value="Unassembled WGS sequence"/>
</dbReference>
<proteinExistence type="predicted"/>
<dbReference type="SUPFAM" id="SSF55785">
    <property type="entry name" value="PYP-like sensor domain (PAS domain)"/>
    <property type="match status" value="1"/>
</dbReference>